<dbReference type="AlphaFoldDB" id="A0A1G5QH04"/>
<dbReference type="GO" id="GO:0016020">
    <property type="term" value="C:membrane"/>
    <property type="evidence" value="ECO:0007669"/>
    <property type="project" value="InterPro"/>
</dbReference>
<dbReference type="InterPro" id="IPR001320">
    <property type="entry name" value="Iontro_rcpt_C"/>
</dbReference>
<proteinExistence type="inferred from homology"/>
<sequence length="257" mass="27967">MKLTKTFLASAFAVATFMTGGIAAAETLRIGVEGAYPPFSKKEADGSLSGFDIEIAQALCAELNRECELVEQEWDGMIPALLARKYDAIVASMSITEDRKKKVDFTEKYYDTPTRFIAKEGAAFDLTKEGTAGLKIGLLRGTTMQCYVEKHFPEADLKLYNTQEDVFADLVAGRLDMQLNNTLQALDGFLNTDQGAGFAFLGENLDDVSCLGEGTGIAVRKGDGLSAELNAAILAIRANGTYKTINDKYFEIDIYGK</sequence>
<dbReference type="STRING" id="1156985.SAMN04488118_104119"/>
<reference evidence="8 9" key="1">
    <citation type="submission" date="2016-10" db="EMBL/GenBank/DDBJ databases">
        <authorList>
            <person name="de Groot N.N."/>
        </authorList>
    </citation>
    <scope>NUCLEOTIDE SEQUENCE [LARGE SCALE GENOMIC DNA]</scope>
    <source>
        <strain evidence="8 9">U95</strain>
    </source>
</reference>
<feature type="domain" description="Ionotropic glutamate receptor C-terminal" evidence="7">
    <location>
        <begin position="27"/>
        <end position="252"/>
    </location>
</feature>
<dbReference type="PANTHER" id="PTHR35936">
    <property type="entry name" value="MEMBRANE-BOUND LYTIC MUREIN TRANSGLYCOSYLASE F"/>
    <property type="match status" value="1"/>
</dbReference>
<dbReference type="SUPFAM" id="SSF53850">
    <property type="entry name" value="Periplasmic binding protein-like II"/>
    <property type="match status" value="1"/>
</dbReference>
<dbReference type="SMART" id="SM00062">
    <property type="entry name" value="PBPb"/>
    <property type="match status" value="1"/>
</dbReference>
<evidence type="ECO:0000313" key="9">
    <source>
        <dbReference type="Proteomes" id="UP000198767"/>
    </source>
</evidence>
<evidence type="ECO:0000313" key="8">
    <source>
        <dbReference type="EMBL" id="SCZ60611.1"/>
    </source>
</evidence>
<organism evidence="8 9">
    <name type="scientific">Epibacterium ulvae</name>
    <dbReference type="NCBI Taxonomy" id="1156985"/>
    <lineage>
        <taxon>Bacteria</taxon>
        <taxon>Pseudomonadati</taxon>
        <taxon>Pseudomonadota</taxon>
        <taxon>Alphaproteobacteria</taxon>
        <taxon>Rhodobacterales</taxon>
        <taxon>Roseobacteraceae</taxon>
        <taxon>Epibacterium</taxon>
    </lineage>
</organism>
<comment type="similarity">
    <text evidence="2 4">Belongs to the bacterial solute-binding protein 3 family.</text>
</comment>
<dbReference type="Pfam" id="PF00497">
    <property type="entry name" value="SBP_bac_3"/>
    <property type="match status" value="1"/>
</dbReference>
<dbReference type="EMBL" id="FMWG01000004">
    <property type="protein sequence ID" value="SCZ60611.1"/>
    <property type="molecule type" value="Genomic_DNA"/>
</dbReference>
<dbReference type="InterPro" id="IPR001638">
    <property type="entry name" value="Solute-binding_3/MltF_N"/>
</dbReference>
<evidence type="ECO:0000259" key="7">
    <source>
        <dbReference type="SMART" id="SM00079"/>
    </source>
</evidence>
<feature type="chain" id="PRO_5011602634" evidence="5">
    <location>
        <begin position="25"/>
        <end position="257"/>
    </location>
</feature>
<dbReference type="SMART" id="SM00079">
    <property type="entry name" value="PBPe"/>
    <property type="match status" value="1"/>
</dbReference>
<evidence type="ECO:0000256" key="4">
    <source>
        <dbReference type="RuleBase" id="RU003744"/>
    </source>
</evidence>
<evidence type="ECO:0000256" key="5">
    <source>
        <dbReference type="SAM" id="SignalP"/>
    </source>
</evidence>
<dbReference type="RefSeq" id="WP_170830463.1">
    <property type="nucleotide sequence ID" value="NZ_CANLDO010000004.1"/>
</dbReference>
<dbReference type="InterPro" id="IPR018313">
    <property type="entry name" value="SBP_3_CS"/>
</dbReference>
<keyword evidence="9" id="KW-1185">Reference proteome</keyword>
<protein>
    <submittedName>
        <fullName evidence="8">Amino acid ABC transporter substrate-binding protein, PAAT family (TC 3.A.1.3.-)</fullName>
    </submittedName>
</protein>
<feature type="signal peptide" evidence="5">
    <location>
        <begin position="1"/>
        <end position="24"/>
    </location>
</feature>
<dbReference type="Proteomes" id="UP000198767">
    <property type="component" value="Unassembled WGS sequence"/>
</dbReference>
<evidence type="ECO:0000256" key="1">
    <source>
        <dbReference type="ARBA" id="ARBA00004196"/>
    </source>
</evidence>
<evidence type="ECO:0000256" key="3">
    <source>
        <dbReference type="ARBA" id="ARBA00022729"/>
    </source>
</evidence>
<gene>
    <name evidence="8" type="ORF">SAMN04488118_104119</name>
</gene>
<name>A0A1G5QH04_9RHOB</name>
<dbReference type="GO" id="GO:0015276">
    <property type="term" value="F:ligand-gated monoatomic ion channel activity"/>
    <property type="evidence" value="ECO:0007669"/>
    <property type="project" value="InterPro"/>
</dbReference>
<evidence type="ECO:0000256" key="2">
    <source>
        <dbReference type="ARBA" id="ARBA00010333"/>
    </source>
</evidence>
<feature type="domain" description="Solute-binding protein family 3/N-terminal" evidence="6">
    <location>
        <begin position="27"/>
        <end position="253"/>
    </location>
</feature>
<dbReference type="PROSITE" id="PS01039">
    <property type="entry name" value="SBP_BACTERIAL_3"/>
    <property type="match status" value="1"/>
</dbReference>
<evidence type="ECO:0000259" key="6">
    <source>
        <dbReference type="SMART" id="SM00062"/>
    </source>
</evidence>
<keyword evidence="3 5" id="KW-0732">Signal</keyword>
<dbReference type="GO" id="GO:0030313">
    <property type="term" value="C:cell envelope"/>
    <property type="evidence" value="ECO:0007669"/>
    <property type="project" value="UniProtKB-SubCell"/>
</dbReference>
<dbReference type="Gene3D" id="3.40.190.10">
    <property type="entry name" value="Periplasmic binding protein-like II"/>
    <property type="match status" value="2"/>
</dbReference>
<accession>A0A1G5QH04</accession>
<dbReference type="PANTHER" id="PTHR35936:SF17">
    <property type="entry name" value="ARGININE-BINDING EXTRACELLULAR PROTEIN ARTP"/>
    <property type="match status" value="1"/>
</dbReference>
<comment type="subcellular location">
    <subcellularLocation>
        <location evidence="1">Cell envelope</location>
    </subcellularLocation>
</comment>